<protein>
    <recommendedName>
        <fullName evidence="2 6">Argininosuccinate lyase</fullName>
        <shortName evidence="6">ASAL</shortName>
        <ecNumber evidence="2 6">4.3.2.1</ecNumber>
    </recommendedName>
    <alternativeName>
        <fullName evidence="6">Arginosuccinase</fullName>
    </alternativeName>
</protein>
<dbReference type="RefSeq" id="WP_111714361.1">
    <property type="nucleotide sequence ID" value="NZ_JBHSSR010000001.1"/>
</dbReference>
<organism evidence="9 10">
    <name type="scientific">Macrococcus epidermidis</name>
    <dbReference type="NCBI Taxonomy" id="1902580"/>
    <lineage>
        <taxon>Bacteria</taxon>
        <taxon>Bacillati</taxon>
        <taxon>Bacillota</taxon>
        <taxon>Bacilli</taxon>
        <taxon>Bacillales</taxon>
        <taxon>Staphylococcaceae</taxon>
        <taxon>Macrococcus</taxon>
    </lineage>
</organism>
<dbReference type="NCBIfam" id="TIGR00838">
    <property type="entry name" value="argH"/>
    <property type="match status" value="1"/>
</dbReference>
<dbReference type="InterPro" id="IPR009049">
    <property type="entry name" value="Argininosuccinate_lyase"/>
</dbReference>
<dbReference type="PANTHER" id="PTHR43814">
    <property type="entry name" value="ARGININOSUCCINATE LYASE"/>
    <property type="match status" value="1"/>
</dbReference>
<dbReference type="EMBL" id="PZJH01000001">
    <property type="protein sequence ID" value="RAK46213.1"/>
    <property type="molecule type" value="Genomic_DNA"/>
</dbReference>
<dbReference type="AlphaFoldDB" id="A0A327ZV27"/>
<evidence type="ECO:0000256" key="6">
    <source>
        <dbReference type="HAMAP-Rule" id="MF_00006"/>
    </source>
</evidence>
<dbReference type="PANTHER" id="PTHR43814:SF1">
    <property type="entry name" value="ARGININOSUCCINATE LYASE"/>
    <property type="match status" value="1"/>
</dbReference>
<dbReference type="InterPro" id="IPR029419">
    <property type="entry name" value="Arg_succ_lyase_C"/>
</dbReference>
<dbReference type="FunFam" id="1.10.275.10:FF:000002">
    <property type="entry name" value="Argininosuccinate lyase"/>
    <property type="match status" value="1"/>
</dbReference>
<feature type="domain" description="Argininosuccinate lyase C-terminal" evidence="8">
    <location>
        <begin position="365"/>
        <end position="433"/>
    </location>
</feature>
<comment type="pathway">
    <text evidence="1 6">Amino-acid biosynthesis; L-arginine biosynthesis; L-arginine from L-ornithine and carbamoyl phosphate: step 3/3.</text>
</comment>
<keyword evidence="3 6" id="KW-0055">Arginine biosynthesis</keyword>
<dbReference type="Gene3D" id="1.10.40.30">
    <property type="entry name" value="Fumarase/aspartase (C-terminal domain)"/>
    <property type="match status" value="1"/>
</dbReference>
<sequence>MSDALWGGRFEASMDALVEKFNQSIDVDQALFYEDIEGSIAHVTMLGDSNILTHDETKQIKEGLESLKLDHQNNTLTFSSKYEDIHLNIEHLLTEKIGPVAGKLHTGRSRNDQVATDMHLFTVKKVKLMIDALTKLQQSILHVSEDNIEVIIPGYTHLQRAQPILLSHHLMSYFWMLQRDKERLEESLSRINISPLGSGALAGTTYPINQQQTAELLNFDHIYPNSIDAVSDRDYILETMNNINLIMMHLSRLSEEIIIWCSHEFNFITLSDAYSTGSSIMPQKKNPDMAELVRGKSGTVAGNYIGMLMTLKSLPLAYNKDLQEDKKSFFDSIETCLDSLTIYSGMIDTMQINKENISNTLEQDFSNATELADYLVGFGIPFREAHAITGKLVAECIKENIYLKDVSLERYKAIHPEINDEIYIILAPKSAVERRTNYNGTSTQSVLAQIKQGKSKLN</sequence>
<dbReference type="InterPro" id="IPR000362">
    <property type="entry name" value="Fumarate_lyase_fam"/>
</dbReference>
<keyword evidence="4 6" id="KW-0028">Amino-acid biosynthesis</keyword>
<feature type="domain" description="Fumarate lyase N-terminal" evidence="7">
    <location>
        <begin position="8"/>
        <end position="302"/>
    </location>
</feature>
<evidence type="ECO:0000259" key="7">
    <source>
        <dbReference type="Pfam" id="PF00206"/>
    </source>
</evidence>
<dbReference type="GO" id="GO:0004056">
    <property type="term" value="F:argininosuccinate lyase activity"/>
    <property type="evidence" value="ECO:0007669"/>
    <property type="project" value="UniProtKB-UniRule"/>
</dbReference>
<evidence type="ECO:0000256" key="5">
    <source>
        <dbReference type="ARBA" id="ARBA00023239"/>
    </source>
</evidence>
<gene>
    <name evidence="6 9" type="primary">argH</name>
    <name evidence="9" type="ORF">BHU61_01840</name>
</gene>
<comment type="catalytic activity">
    <reaction evidence="6">
        <text>2-(N(omega)-L-arginino)succinate = fumarate + L-arginine</text>
        <dbReference type="Rhea" id="RHEA:24020"/>
        <dbReference type="ChEBI" id="CHEBI:29806"/>
        <dbReference type="ChEBI" id="CHEBI:32682"/>
        <dbReference type="ChEBI" id="CHEBI:57472"/>
        <dbReference type="EC" id="4.3.2.1"/>
    </reaction>
</comment>
<keyword evidence="6" id="KW-0963">Cytoplasm</keyword>
<evidence type="ECO:0000259" key="8">
    <source>
        <dbReference type="Pfam" id="PF14698"/>
    </source>
</evidence>
<evidence type="ECO:0000313" key="10">
    <source>
        <dbReference type="Proteomes" id="UP000249808"/>
    </source>
</evidence>
<dbReference type="SUPFAM" id="SSF48557">
    <property type="entry name" value="L-aspartase-like"/>
    <property type="match status" value="1"/>
</dbReference>
<dbReference type="UniPathway" id="UPA00068">
    <property type="reaction ID" value="UER00114"/>
</dbReference>
<dbReference type="InterPro" id="IPR024083">
    <property type="entry name" value="Fumarase/histidase_N"/>
</dbReference>
<dbReference type="PRINTS" id="PR00145">
    <property type="entry name" value="ARGSUCLYASE"/>
</dbReference>
<dbReference type="FunFam" id="1.10.40.30:FF:000001">
    <property type="entry name" value="Argininosuccinate lyase"/>
    <property type="match status" value="1"/>
</dbReference>
<dbReference type="Pfam" id="PF00206">
    <property type="entry name" value="Lyase_1"/>
    <property type="match status" value="1"/>
</dbReference>
<dbReference type="EC" id="4.3.2.1" evidence="2 6"/>
<dbReference type="GO" id="GO:0005829">
    <property type="term" value="C:cytosol"/>
    <property type="evidence" value="ECO:0007669"/>
    <property type="project" value="TreeGrafter"/>
</dbReference>
<comment type="similarity">
    <text evidence="6">Belongs to the lyase 1 family. Argininosuccinate lyase subfamily.</text>
</comment>
<dbReference type="InterPro" id="IPR008948">
    <property type="entry name" value="L-Aspartase-like"/>
</dbReference>
<proteinExistence type="inferred from homology"/>
<evidence type="ECO:0000256" key="2">
    <source>
        <dbReference type="ARBA" id="ARBA00012338"/>
    </source>
</evidence>
<dbReference type="InterPro" id="IPR020557">
    <property type="entry name" value="Fumarate_lyase_CS"/>
</dbReference>
<dbReference type="Gene3D" id="1.20.200.10">
    <property type="entry name" value="Fumarase/aspartase (Central domain)"/>
    <property type="match status" value="1"/>
</dbReference>
<evidence type="ECO:0000256" key="4">
    <source>
        <dbReference type="ARBA" id="ARBA00022605"/>
    </source>
</evidence>
<dbReference type="FunFam" id="1.20.200.10:FF:000015">
    <property type="entry name" value="argininosuccinate lyase isoform X2"/>
    <property type="match status" value="1"/>
</dbReference>
<dbReference type="PROSITE" id="PS00163">
    <property type="entry name" value="FUMARATE_LYASES"/>
    <property type="match status" value="1"/>
</dbReference>
<dbReference type="GO" id="GO:0042450">
    <property type="term" value="P:L-arginine biosynthetic process via ornithine"/>
    <property type="evidence" value="ECO:0007669"/>
    <property type="project" value="UniProtKB-UniRule"/>
</dbReference>
<dbReference type="Gene3D" id="1.10.275.10">
    <property type="entry name" value="Fumarase/aspartase (N-terminal domain)"/>
    <property type="match status" value="1"/>
</dbReference>
<keyword evidence="5 6" id="KW-0456">Lyase</keyword>
<dbReference type="Pfam" id="PF14698">
    <property type="entry name" value="ASL_C2"/>
    <property type="match status" value="1"/>
</dbReference>
<dbReference type="PRINTS" id="PR00149">
    <property type="entry name" value="FUMRATELYASE"/>
</dbReference>
<comment type="caution">
    <text evidence="9">The sequence shown here is derived from an EMBL/GenBank/DDBJ whole genome shotgun (WGS) entry which is preliminary data.</text>
</comment>
<name>A0A327ZV27_9STAP</name>
<dbReference type="InterPro" id="IPR022761">
    <property type="entry name" value="Fumarate_lyase_N"/>
</dbReference>
<evidence type="ECO:0000256" key="1">
    <source>
        <dbReference type="ARBA" id="ARBA00004941"/>
    </source>
</evidence>
<comment type="subcellular location">
    <subcellularLocation>
        <location evidence="6">Cytoplasm</location>
    </subcellularLocation>
</comment>
<dbReference type="Proteomes" id="UP000249808">
    <property type="component" value="Unassembled WGS sequence"/>
</dbReference>
<evidence type="ECO:0000256" key="3">
    <source>
        <dbReference type="ARBA" id="ARBA00022571"/>
    </source>
</evidence>
<reference evidence="9 10" key="1">
    <citation type="journal article" date="2018" name="Front. Microbiol.">
        <title>Description and Comparative Genomics of Macrococcus caseolyticus subsp. hominis subsp. nov., Macrococcus goetzii sp. nov., Macrococcus epidermidis sp. nov., and Macrococcus bohemicus sp. nov., Novel Macrococci From Human Clinical Material With Virulence Potential and Suspected Uptake of Foreign DNA by Natural Transformation.</title>
        <authorList>
            <person name="Maslanova I."/>
            <person name="Wertheimer Z."/>
            <person name="Sedlacek I."/>
            <person name="Svec P."/>
            <person name="Indrakova A."/>
            <person name="Kovarovic V."/>
            <person name="Schumann P."/>
            <person name="Sproer C."/>
            <person name="Kralova S."/>
            <person name="Sedo O."/>
            <person name="Kristofova L."/>
            <person name="Vrbovska V."/>
            <person name="Fuzik T."/>
            <person name="Petras P."/>
            <person name="Zdrahal Z."/>
            <person name="Ruzickova V."/>
            <person name="Doskar J."/>
            <person name="Pantucek R."/>
        </authorList>
    </citation>
    <scope>NUCLEOTIDE SEQUENCE [LARGE SCALE GENOMIC DNA]</scope>
    <source>
        <strain evidence="9 10">01/688</strain>
    </source>
</reference>
<dbReference type="HAMAP" id="MF_00006">
    <property type="entry name" value="Arg_succ_lyase"/>
    <property type="match status" value="1"/>
</dbReference>
<dbReference type="CDD" id="cd01359">
    <property type="entry name" value="Argininosuccinate_lyase"/>
    <property type="match status" value="1"/>
</dbReference>
<accession>A0A327ZV27</accession>
<keyword evidence="10" id="KW-1185">Reference proteome</keyword>
<evidence type="ECO:0000313" key="9">
    <source>
        <dbReference type="EMBL" id="RAK46213.1"/>
    </source>
</evidence>